<comment type="caution">
    <text evidence="2">The sequence shown here is derived from an EMBL/GenBank/DDBJ whole genome shotgun (WGS) entry which is preliminary data.</text>
</comment>
<feature type="transmembrane region" description="Helical" evidence="1">
    <location>
        <begin position="201"/>
        <end position="217"/>
    </location>
</feature>
<evidence type="ECO:0000256" key="1">
    <source>
        <dbReference type="SAM" id="Phobius"/>
    </source>
</evidence>
<dbReference type="PROSITE" id="PS51257">
    <property type="entry name" value="PROKAR_LIPOPROTEIN"/>
    <property type="match status" value="1"/>
</dbReference>
<name>A0A814T1N1_ADIRI</name>
<feature type="transmembrane region" description="Helical" evidence="1">
    <location>
        <begin position="16"/>
        <end position="35"/>
    </location>
</feature>
<proteinExistence type="predicted"/>
<feature type="transmembrane region" description="Helical" evidence="1">
    <location>
        <begin position="99"/>
        <end position="119"/>
    </location>
</feature>
<keyword evidence="1" id="KW-0472">Membrane</keyword>
<keyword evidence="3" id="KW-1185">Reference proteome</keyword>
<feature type="transmembrane region" description="Helical" evidence="1">
    <location>
        <begin position="72"/>
        <end position="90"/>
    </location>
</feature>
<feature type="transmembrane region" description="Helical" evidence="1">
    <location>
        <begin position="151"/>
        <end position="172"/>
    </location>
</feature>
<protein>
    <submittedName>
        <fullName evidence="2">Uncharacterized protein</fullName>
    </submittedName>
</protein>
<sequence>MTPRGTVSPAEFTKHVVYQICLGFSCALRGFILSWNNTYVWKTQQRSFLSLLTCTLLIYISLVIIFLPFRLIVWLISFAYTFAPSAIEWFEHVSSARTLLYKLLTFIPLLAVFTMNNLLGYDKLFFSVLASINPSLAERLNSRARQSFASAFYYFLRRTIQIFAFITLIHFLRSTPYLGRIVPALWVFKYARYTIINTKHVYLRTTFFILLFLLTIFKSLHPYALSLLHLQMASTALARELFDTYLSRIHTHTVANHRPISIKSPTPPARFHFLGFLVPALLHPIFNWQATADVDRPPNQLILPHRKITHFLRENYFLLLAFAFPYIFVFSIPLVGFFCVGFAHDKQTLMDKQEFFQSYMDHWGITDVLLDCYVDLLTMDMMKRTNDDKTRMEFFKELLSSHHIKCQEQQIFEDEIRQLEEEVNRLKQN</sequence>
<evidence type="ECO:0000313" key="2">
    <source>
        <dbReference type="EMBL" id="CAF1155448.1"/>
    </source>
</evidence>
<evidence type="ECO:0000313" key="3">
    <source>
        <dbReference type="Proteomes" id="UP000663828"/>
    </source>
</evidence>
<dbReference type="EMBL" id="CAJNOR010001510">
    <property type="protein sequence ID" value="CAF1155448.1"/>
    <property type="molecule type" value="Genomic_DNA"/>
</dbReference>
<dbReference type="Proteomes" id="UP000663828">
    <property type="component" value="Unassembled WGS sequence"/>
</dbReference>
<dbReference type="AlphaFoldDB" id="A0A814T1N1"/>
<feature type="transmembrane region" description="Helical" evidence="1">
    <location>
        <begin position="47"/>
        <end position="66"/>
    </location>
</feature>
<reference evidence="2" key="1">
    <citation type="submission" date="2021-02" db="EMBL/GenBank/DDBJ databases">
        <authorList>
            <person name="Nowell W R."/>
        </authorList>
    </citation>
    <scope>NUCLEOTIDE SEQUENCE</scope>
</reference>
<accession>A0A814T1N1</accession>
<feature type="transmembrane region" description="Helical" evidence="1">
    <location>
        <begin position="316"/>
        <end position="343"/>
    </location>
</feature>
<keyword evidence="1" id="KW-1133">Transmembrane helix</keyword>
<organism evidence="2 3">
    <name type="scientific">Adineta ricciae</name>
    <name type="common">Rotifer</name>
    <dbReference type="NCBI Taxonomy" id="249248"/>
    <lineage>
        <taxon>Eukaryota</taxon>
        <taxon>Metazoa</taxon>
        <taxon>Spiralia</taxon>
        <taxon>Gnathifera</taxon>
        <taxon>Rotifera</taxon>
        <taxon>Eurotatoria</taxon>
        <taxon>Bdelloidea</taxon>
        <taxon>Adinetida</taxon>
        <taxon>Adinetidae</taxon>
        <taxon>Adineta</taxon>
    </lineage>
</organism>
<gene>
    <name evidence="2" type="ORF">XAT740_LOCUS21183</name>
</gene>
<keyword evidence="1" id="KW-0812">Transmembrane</keyword>